<sequence length="137" mass="16143">MEGCYTAELLFQMFSDPLNKLYLLYLRPILREVQRANKAYERNDADPSRLLEDLTLLIKTFSKPRMGSQQTFEFVAGPTLQGVQRHAAYTFYRRIVPRFLLVPYREIRTIDLLSAAAWRSLHQRQQMASVRLLCRVM</sequence>
<evidence type="ECO:0000313" key="1">
    <source>
        <dbReference type="EMBL" id="KAG0412479.1"/>
    </source>
</evidence>
<protein>
    <submittedName>
        <fullName evidence="1">Uncharacterized protein</fullName>
    </submittedName>
</protein>
<dbReference type="EMBL" id="JABSTQ010011343">
    <property type="protein sequence ID" value="KAG0412479.1"/>
    <property type="molecule type" value="Genomic_DNA"/>
</dbReference>
<organism evidence="1 2">
    <name type="scientific">Ixodes persulcatus</name>
    <name type="common">Taiga tick</name>
    <dbReference type="NCBI Taxonomy" id="34615"/>
    <lineage>
        <taxon>Eukaryota</taxon>
        <taxon>Metazoa</taxon>
        <taxon>Ecdysozoa</taxon>
        <taxon>Arthropoda</taxon>
        <taxon>Chelicerata</taxon>
        <taxon>Arachnida</taxon>
        <taxon>Acari</taxon>
        <taxon>Parasitiformes</taxon>
        <taxon>Ixodida</taxon>
        <taxon>Ixodoidea</taxon>
        <taxon>Ixodidae</taxon>
        <taxon>Ixodinae</taxon>
        <taxon>Ixodes</taxon>
    </lineage>
</organism>
<dbReference type="Proteomes" id="UP000805193">
    <property type="component" value="Unassembled WGS sequence"/>
</dbReference>
<evidence type="ECO:0000313" key="2">
    <source>
        <dbReference type="Proteomes" id="UP000805193"/>
    </source>
</evidence>
<comment type="caution">
    <text evidence="1">The sequence shown here is derived from an EMBL/GenBank/DDBJ whole genome shotgun (WGS) entry which is preliminary data.</text>
</comment>
<reference evidence="1 2" key="1">
    <citation type="journal article" date="2020" name="Cell">
        <title>Large-Scale Comparative Analyses of Tick Genomes Elucidate Their Genetic Diversity and Vector Capacities.</title>
        <authorList>
            <consortium name="Tick Genome and Microbiome Consortium (TIGMIC)"/>
            <person name="Jia N."/>
            <person name="Wang J."/>
            <person name="Shi W."/>
            <person name="Du L."/>
            <person name="Sun Y."/>
            <person name="Zhan W."/>
            <person name="Jiang J.F."/>
            <person name="Wang Q."/>
            <person name="Zhang B."/>
            <person name="Ji P."/>
            <person name="Bell-Sakyi L."/>
            <person name="Cui X.M."/>
            <person name="Yuan T.T."/>
            <person name="Jiang B.G."/>
            <person name="Yang W.F."/>
            <person name="Lam T.T."/>
            <person name="Chang Q.C."/>
            <person name="Ding S.J."/>
            <person name="Wang X.J."/>
            <person name="Zhu J.G."/>
            <person name="Ruan X.D."/>
            <person name="Zhao L."/>
            <person name="Wei J.T."/>
            <person name="Ye R.Z."/>
            <person name="Que T.C."/>
            <person name="Du C.H."/>
            <person name="Zhou Y.H."/>
            <person name="Cheng J.X."/>
            <person name="Dai P.F."/>
            <person name="Guo W.B."/>
            <person name="Han X.H."/>
            <person name="Huang E.J."/>
            <person name="Li L.F."/>
            <person name="Wei W."/>
            <person name="Gao Y.C."/>
            <person name="Liu J.Z."/>
            <person name="Shao H.Z."/>
            <person name="Wang X."/>
            <person name="Wang C.C."/>
            <person name="Yang T.C."/>
            <person name="Huo Q.B."/>
            <person name="Li W."/>
            <person name="Chen H.Y."/>
            <person name="Chen S.E."/>
            <person name="Zhou L.G."/>
            <person name="Ni X.B."/>
            <person name="Tian J.H."/>
            <person name="Sheng Y."/>
            <person name="Liu T."/>
            <person name="Pan Y.S."/>
            <person name="Xia L.Y."/>
            <person name="Li J."/>
            <person name="Zhao F."/>
            <person name="Cao W.C."/>
        </authorList>
    </citation>
    <scope>NUCLEOTIDE SEQUENCE [LARGE SCALE GENOMIC DNA]</scope>
    <source>
        <strain evidence="1">Iper-2018</strain>
    </source>
</reference>
<accession>A0AC60NZ95</accession>
<gene>
    <name evidence="1" type="ORF">HPB47_010369</name>
</gene>
<keyword evidence="2" id="KW-1185">Reference proteome</keyword>
<proteinExistence type="predicted"/>
<name>A0AC60NZ95_IXOPE</name>